<evidence type="ECO:0000313" key="2">
    <source>
        <dbReference type="Proteomes" id="UP000606274"/>
    </source>
</evidence>
<sequence length="350" mass="40004">MTTQHSQQSTMSLSSFSTLTEDEILQVIQSCNPTTCPLYPIPSTMLQTITQDLLPFISTIINRSLTSGYVPTTFKQARVIPILKKPALDPSDINNYRPISLLSFLSKSLECTVFNHCLSISHKTTSMILISLGSKQHIPQRLLFWLFLKNCMLLGQPSCHLYLSSWIFLQHLTQSTTRHFCQPSRASVSAEQHGNGLLPTWKVAHTRYHSFRSDISMLDRHIFMATARNLGVTIDNELSFFPHVAYVARSCRIPLYNIRRIRPFLSTQAAQESPLTTMFVDDIVICGESKEQVEKSLERWRYVLERRGMKVIRSKTEYMCVNEREGSGGVQLQGEEVEKVEEFRYLASTE</sequence>
<dbReference type="Proteomes" id="UP000606274">
    <property type="component" value="Unassembled WGS sequence"/>
</dbReference>
<dbReference type="PANTHER" id="PTHR33332">
    <property type="entry name" value="REVERSE TRANSCRIPTASE DOMAIN-CONTAINING PROTEIN"/>
    <property type="match status" value="1"/>
</dbReference>
<dbReference type="AlphaFoldDB" id="A0A8T0ADS3"/>
<comment type="caution">
    <text evidence="1">The sequence shown here is derived from an EMBL/GenBank/DDBJ whole genome shotgun (WGS) entry which is preliminary data.</text>
</comment>
<dbReference type="EMBL" id="JABFDY010000023">
    <property type="protein sequence ID" value="KAF7690270.1"/>
    <property type="molecule type" value="Genomic_DNA"/>
</dbReference>
<name>A0A8T0ADS3_SILME</name>
<gene>
    <name evidence="1" type="ORF">HF521_012074</name>
</gene>
<proteinExistence type="predicted"/>
<protein>
    <recommendedName>
        <fullName evidence="3">Reverse transcriptase domain-containing protein</fullName>
    </recommendedName>
</protein>
<reference evidence="1" key="1">
    <citation type="submission" date="2020-08" db="EMBL/GenBank/DDBJ databases">
        <title>Chromosome-level assembly of Southern catfish (Silurus meridionalis) provides insights into visual adaptation to the nocturnal and benthic lifestyles.</title>
        <authorList>
            <person name="Zhang Y."/>
            <person name="Wang D."/>
            <person name="Peng Z."/>
        </authorList>
    </citation>
    <scope>NUCLEOTIDE SEQUENCE</scope>
    <source>
        <strain evidence="1">SWU-2019-XX</strain>
        <tissue evidence="1">Muscle</tissue>
    </source>
</reference>
<evidence type="ECO:0000313" key="1">
    <source>
        <dbReference type="EMBL" id="KAF7690270.1"/>
    </source>
</evidence>
<organism evidence="1 2">
    <name type="scientific">Silurus meridionalis</name>
    <name type="common">Southern catfish</name>
    <name type="synonym">Silurus soldatovi meridionalis</name>
    <dbReference type="NCBI Taxonomy" id="175797"/>
    <lineage>
        <taxon>Eukaryota</taxon>
        <taxon>Metazoa</taxon>
        <taxon>Chordata</taxon>
        <taxon>Craniata</taxon>
        <taxon>Vertebrata</taxon>
        <taxon>Euteleostomi</taxon>
        <taxon>Actinopterygii</taxon>
        <taxon>Neopterygii</taxon>
        <taxon>Teleostei</taxon>
        <taxon>Ostariophysi</taxon>
        <taxon>Siluriformes</taxon>
        <taxon>Siluridae</taxon>
        <taxon>Silurus</taxon>
    </lineage>
</organism>
<keyword evidence="2" id="KW-1185">Reference proteome</keyword>
<accession>A0A8T0ADS3</accession>
<evidence type="ECO:0008006" key="3">
    <source>
        <dbReference type="Google" id="ProtNLM"/>
    </source>
</evidence>